<organism evidence="3 4">
    <name type="scientific">Microbacterium ureisolvens</name>
    <dbReference type="NCBI Taxonomy" id="2781186"/>
    <lineage>
        <taxon>Bacteria</taxon>
        <taxon>Bacillati</taxon>
        <taxon>Actinomycetota</taxon>
        <taxon>Actinomycetes</taxon>
        <taxon>Micrococcales</taxon>
        <taxon>Microbacteriaceae</taxon>
        <taxon>Microbacterium</taxon>
    </lineage>
</organism>
<name>A0ABS7HYZ5_9MICO</name>
<evidence type="ECO:0000313" key="3">
    <source>
        <dbReference type="EMBL" id="MBW9109755.1"/>
    </source>
</evidence>
<accession>A0ABS7HYZ5</accession>
<feature type="compositionally biased region" description="Basic and acidic residues" evidence="1">
    <location>
        <begin position="25"/>
        <end position="35"/>
    </location>
</feature>
<dbReference type="EMBL" id="JAEUAX010000003">
    <property type="protein sequence ID" value="MBW9109755.1"/>
    <property type="molecule type" value="Genomic_DNA"/>
</dbReference>
<keyword evidence="4" id="KW-1185">Reference proteome</keyword>
<evidence type="ECO:0000313" key="4">
    <source>
        <dbReference type="Proteomes" id="UP000777440"/>
    </source>
</evidence>
<sequence length="246" mass="25415">MGGSPSAPDSGPDSLEFTEGSSRPSDIERELDGLRARAYGPDADIDADPAALARLVELEAAHLGAARAARSAGPAAVATAVTVTPGEPTGPSSSQGGSRGVRGRTWVVAGAICLLAIVAATVWNLVQRPDATLRQTDAGGGSDVIRVLSAQGRGPDASTLRQFEPYHDVGVWSVENAAGKVCFVVWDLTSSGRFSIKCAPPGTQVTLTLIVASDGDDFGRWLPDGSSVDFRFGENAVDVFVRPPSD</sequence>
<reference evidence="3 4" key="1">
    <citation type="journal article" date="2021" name="MBio">
        <title>Poor Competitiveness of Bradyrhizobium in Pigeon Pea Root Colonization in Indian Soils.</title>
        <authorList>
            <person name="Chalasani D."/>
            <person name="Basu A."/>
            <person name="Pullabhotla S.V.S.R.N."/>
            <person name="Jorrin B."/>
            <person name="Neal A.L."/>
            <person name="Poole P.S."/>
            <person name="Podile A.R."/>
            <person name="Tkacz A."/>
        </authorList>
    </citation>
    <scope>NUCLEOTIDE SEQUENCE [LARGE SCALE GENOMIC DNA]</scope>
    <source>
        <strain evidence="3 4">HU12</strain>
    </source>
</reference>
<keyword evidence="2" id="KW-0812">Transmembrane</keyword>
<keyword evidence="2" id="KW-0472">Membrane</keyword>
<feature type="compositionally biased region" description="Low complexity" evidence="1">
    <location>
        <begin position="1"/>
        <end position="14"/>
    </location>
</feature>
<comment type="caution">
    <text evidence="3">The sequence shown here is derived from an EMBL/GenBank/DDBJ whole genome shotgun (WGS) entry which is preliminary data.</text>
</comment>
<evidence type="ECO:0000256" key="1">
    <source>
        <dbReference type="SAM" id="MobiDB-lite"/>
    </source>
</evidence>
<dbReference type="RefSeq" id="WP_220290364.1">
    <property type="nucleotide sequence ID" value="NZ_JAEUAX010000003.1"/>
</dbReference>
<evidence type="ECO:0000256" key="2">
    <source>
        <dbReference type="SAM" id="Phobius"/>
    </source>
</evidence>
<feature type="region of interest" description="Disordered" evidence="1">
    <location>
        <begin position="1"/>
        <end position="35"/>
    </location>
</feature>
<evidence type="ECO:0008006" key="5">
    <source>
        <dbReference type="Google" id="ProtNLM"/>
    </source>
</evidence>
<feature type="transmembrane region" description="Helical" evidence="2">
    <location>
        <begin position="106"/>
        <end position="126"/>
    </location>
</feature>
<keyword evidence="2" id="KW-1133">Transmembrane helix</keyword>
<gene>
    <name evidence="3" type="ORF">JNB61_08220</name>
</gene>
<protein>
    <recommendedName>
        <fullName evidence="5">Anti-sigma factor</fullName>
    </recommendedName>
</protein>
<dbReference type="Proteomes" id="UP000777440">
    <property type="component" value="Unassembled WGS sequence"/>
</dbReference>
<proteinExistence type="predicted"/>